<keyword evidence="1" id="KW-1133">Transmembrane helix</keyword>
<evidence type="ECO:0000313" key="2">
    <source>
        <dbReference type="EMBL" id="BDE97347.1"/>
    </source>
</evidence>
<feature type="transmembrane region" description="Helical" evidence="1">
    <location>
        <begin position="91"/>
        <end position="112"/>
    </location>
</feature>
<gene>
    <name evidence="2" type="ORF">CE91St30_26800</name>
</gene>
<keyword evidence="3" id="KW-1185">Reference proteome</keyword>
<feature type="transmembrane region" description="Helical" evidence="1">
    <location>
        <begin position="6"/>
        <end position="29"/>
    </location>
</feature>
<feature type="transmembrane region" description="Helical" evidence="1">
    <location>
        <begin position="145"/>
        <end position="167"/>
    </location>
</feature>
<feature type="transmembrane region" description="Helical" evidence="1">
    <location>
        <begin position="63"/>
        <end position="85"/>
    </location>
</feature>
<keyword evidence="1" id="KW-0812">Transmembrane</keyword>
<proteinExistence type="predicted"/>
<dbReference type="EMBL" id="AP025564">
    <property type="protein sequence ID" value="BDE97347.1"/>
    <property type="molecule type" value="Genomic_DNA"/>
</dbReference>
<protein>
    <submittedName>
        <fullName evidence="2">Uncharacterized protein</fullName>
    </submittedName>
</protein>
<dbReference type="RefSeq" id="WP_244386599.1">
    <property type="nucleotide sequence ID" value="NZ_AP025564.1"/>
</dbReference>
<dbReference type="Proteomes" id="UP001320544">
    <property type="component" value="Chromosome"/>
</dbReference>
<name>A0ABM7WLS9_9ACTN</name>
<sequence>MKHVGDLGAFAIGLALSLALFALFALLAWKYWHGQWLRSIAGNNFVTDEEYNSPEQRTLGKRVSVAMIICCAMTAAIPLLGLGSYLNNEAVYAAGGVLCGVFAAALVAYLVWMFVKMGRERRVAENELIAENALKAEDVKLNRKATAVLLVILAIFLLISLAVPLLVKQ</sequence>
<evidence type="ECO:0000313" key="3">
    <source>
        <dbReference type="Proteomes" id="UP001320544"/>
    </source>
</evidence>
<organism evidence="2 3">
    <name type="scientific">Raoultibacter timonensis</name>
    <dbReference type="NCBI Taxonomy" id="1907662"/>
    <lineage>
        <taxon>Bacteria</taxon>
        <taxon>Bacillati</taxon>
        <taxon>Actinomycetota</taxon>
        <taxon>Coriobacteriia</taxon>
        <taxon>Eggerthellales</taxon>
        <taxon>Eggerthellaceae</taxon>
        <taxon>Raoultibacter</taxon>
    </lineage>
</organism>
<evidence type="ECO:0000256" key="1">
    <source>
        <dbReference type="SAM" id="Phobius"/>
    </source>
</evidence>
<reference evidence="2 3" key="1">
    <citation type="submission" date="2022-01" db="EMBL/GenBank/DDBJ databases">
        <title>Novel bile acid biosynthetic pathways are enriched in the microbiome of centenarians.</title>
        <authorList>
            <person name="Sato Y."/>
            <person name="Atarashi K."/>
            <person name="Plichta R.D."/>
            <person name="Arai Y."/>
            <person name="Sasajima S."/>
            <person name="Kearney M.S."/>
            <person name="Suda W."/>
            <person name="Takeshita K."/>
            <person name="Sasaki T."/>
            <person name="Okamoto S."/>
            <person name="Skelly N.A."/>
            <person name="Okamura Y."/>
            <person name="Vlamakis H."/>
            <person name="Li Y."/>
            <person name="Tanoue T."/>
            <person name="Takei H."/>
            <person name="Nittono H."/>
            <person name="Narushima S."/>
            <person name="Irie J."/>
            <person name="Itoh H."/>
            <person name="Moriya K."/>
            <person name="Sugiura Y."/>
            <person name="Suematsu M."/>
            <person name="Moritoki N."/>
            <person name="Shibata S."/>
            <person name="Littman R.D."/>
            <person name="Fischbach A.M."/>
            <person name="Uwamino Y."/>
            <person name="Inoue T."/>
            <person name="Honda A."/>
            <person name="Hattori M."/>
            <person name="Murai T."/>
            <person name="Xavier J.R."/>
            <person name="Hirose N."/>
            <person name="Honda K."/>
        </authorList>
    </citation>
    <scope>NUCLEOTIDE SEQUENCE [LARGE SCALE GENOMIC DNA]</scope>
    <source>
        <strain evidence="2 3">CE91-St30</strain>
    </source>
</reference>
<keyword evidence="1" id="KW-0472">Membrane</keyword>
<accession>A0ABM7WLS9</accession>